<gene>
    <name evidence="1" type="ORF">SO802_028818</name>
</gene>
<proteinExistence type="predicted"/>
<evidence type="ECO:0000313" key="2">
    <source>
        <dbReference type="Proteomes" id="UP001459277"/>
    </source>
</evidence>
<keyword evidence="2" id="KW-1185">Reference proteome</keyword>
<name>A0AAW2BUW1_9ROSI</name>
<sequence length="104" mass="12306">MEQSIIEGLLNLRLTKEEKEEIPITTKIRVDLLEECLLRLFHCLLTDRHQNQRALKSTLKSAWKMGSNLQIVEMEERLISLKHVFTHSPFRLRFGDYPLSTCPW</sequence>
<organism evidence="1 2">
    <name type="scientific">Lithocarpus litseifolius</name>
    <dbReference type="NCBI Taxonomy" id="425828"/>
    <lineage>
        <taxon>Eukaryota</taxon>
        <taxon>Viridiplantae</taxon>
        <taxon>Streptophyta</taxon>
        <taxon>Embryophyta</taxon>
        <taxon>Tracheophyta</taxon>
        <taxon>Spermatophyta</taxon>
        <taxon>Magnoliopsida</taxon>
        <taxon>eudicotyledons</taxon>
        <taxon>Gunneridae</taxon>
        <taxon>Pentapetalae</taxon>
        <taxon>rosids</taxon>
        <taxon>fabids</taxon>
        <taxon>Fagales</taxon>
        <taxon>Fagaceae</taxon>
        <taxon>Lithocarpus</taxon>
    </lineage>
</organism>
<accession>A0AAW2BUW1</accession>
<protein>
    <submittedName>
        <fullName evidence="1">Uncharacterized protein</fullName>
    </submittedName>
</protein>
<dbReference type="AlphaFoldDB" id="A0AAW2BUW1"/>
<evidence type="ECO:0000313" key="1">
    <source>
        <dbReference type="EMBL" id="KAK9988579.1"/>
    </source>
</evidence>
<dbReference type="Proteomes" id="UP001459277">
    <property type="component" value="Unassembled WGS sequence"/>
</dbReference>
<dbReference type="EMBL" id="JAZDWU010000010">
    <property type="protein sequence ID" value="KAK9988579.1"/>
    <property type="molecule type" value="Genomic_DNA"/>
</dbReference>
<reference evidence="1 2" key="1">
    <citation type="submission" date="2024-01" db="EMBL/GenBank/DDBJ databases">
        <title>A telomere-to-telomere, gap-free genome of sweet tea (Lithocarpus litseifolius).</title>
        <authorList>
            <person name="Zhou J."/>
        </authorList>
    </citation>
    <scope>NUCLEOTIDE SEQUENCE [LARGE SCALE GENOMIC DNA]</scope>
    <source>
        <strain evidence="1">Zhou-2022a</strain>
        <tissue evidence="1">Leaf</tissue>
    </source>
</reference>
<comment type="caution">
    <text evidence="1">The sequence shown here is derived from an EMBL/GenBank/DDBJ whole genome shotgun (WGS) entry which is preliminary data.</text>
</comment>